<dbReference type="AlphaFoldDB" id="A0ABD0K992"/>
<accession>A0ABD0K992</accession>
<dbReference type="Proteomes" id="UP001519460">
    <property type="component" value="Unassembled WGS sequence"/>
</dbReference>
<keyword evidence="2" id="KW-1185">Reference proteome</keyword>
<evidence type="ECO:0000313" key="2">
    <source>
        <dbReference type="Proteomes" id="UP001519460"/>
    </source>
</evidence>
<proteinExistence type="predicted"/>
<comment type="caution">
    <text evidence="1">The sequence shown here is derived from an EMBL/GenBank/DDBJ whole genome shotgun (WGS) entry which is preliminary data.</text>
</comment>
<dbReference type="EMBL" id="JACVVK020000223">
    <property type="protein sequence ID" value="KAK7483633.1"/>
    <property type="molecule type" value="Genomic_DNA"/>
</dbReference>
<evidence type="ECO:0000313" key="1">
    <source>
        <dbReference type="EMBL" id="KAK7483633.1"/>
    </source>
</evidence>
<gene>
    <name evidence="1" type="ORF">BaRGS_00025066</name>
</gene>
<feature type="non-terminal residue" evidence="1">
    <location>
        <position position="1"/>
    </location>
</feature>
<name>A0ABD0K992_9CAEN</name>
<sequence length="99" mass="11107">SYALSGARFQYSADGVRRLPEPTFTDAVVSSLRGRLPGDVAYSQPSANLRKSWMSNEYHTRAKEGFRYWLIERPRPTNFGKYGMGSFKTVLGVGNAPRT</sequence>
<reference evidence="1 2" key="1">
    <citation type="journal article" date="2023" name="Sci. Data">
        <title>Genome assembly of the Korean intertidal mud-creeper Batillaria attramentaria.</title>
        <authorList>
            <person name="Patra A.K."/>
            <person name="Ho P.T."/>
            <person name="Jun S."/>
            <person name="Lee S.J."/>
            <person name="Kim Y."/>
            <person name="Won Y.J."/>
        </authorList>
    </citation>
    <scope>NUCLEOTIDE SEQUENCE [LARGE SCALE GENOMIC DNA]</scope>
    <source>
        <strain evidence="1">Wonlab-2016</strain>
    </source>
</reference>
<protein>
    <submittedName>
        <fullName evidence="1">Uncharacterized protein</fullName>
    </submittedName>
</protein>
<organism evidence="1 2">
    <name type="scientific">Batillaria attramentaria</name>
    <dbReference type="NCBI Taxonomy" id="370345"/>
    <lineage>
        <taxon>Eukaryota</taxon>
        <taxon>Metazoa</taxon>
        <taxon>Spiralia</taxon>
        <taxon>Lophotrochozoa</taxon>
        <taxon>Mollusca</taxon>
        <taxon>Gastropoda</taxon>
        <taxon>Caenogastropoda</taxon>
        <taxon>Sorbeoconcha</taxon>
        <taxon>Cerithioidea</taxon>
        <taxon>Batillariidae</taxon>
        <taxon>Batillaria</taxon>
    </lineage>
</organism>